<comment type="caution">
    <text evidence="7">The sequence shown here is derived from an EMBL/GenBank/DDBJ whole genome shotgun (WGS) entry which is preliminary data.</text>
</comment>
<dbReference type="InterPro" id="IPR051679">
    <property type="entry name" value="DASS-Related_Transporters"/>
</dbReference>
<evidence type="ECO:0008006" key="9">
    <source>
        <dbReference type="Google" id="ProtNLM"/>
    </source>
</evidence>
<feature type="transmembrane region" description="Helical" evidence="6">
    <location>
        <begin position="450"/>
        <end position="471"/>
    </location>
</feature>
<evidence type="ECO:0000256" key="6">
    <source>
        <dbReference type="SAM" id="Phobius"/>
    </source>
</evidence>
<evidence type="ECO:0000256" key="5">
    <source>
        <dbReference type="ARBA" id="ARBA00023136"/>
    </source>
</evidence>
<dbReference type="EMBL" id="BNDS01000013">
    <property type="protein sequence ID" value="GHH99584.1"/>
    <property type="molecule type" value="Genomic_DNA"/>
</dbReference>
<evidence type="ECO:0000256" key="2">
    <source>
        <dbReference type="ARBA" id="ARBA00022475"/>
    </source>
</evidence>
<sequence>MNNSLHQEFQPVQPPKKRFSDSLKNINAFVLIFAVIVISTILTYILPAGEYDRVEKGGRTIVVPDSFHHTESSPVGFFHIFTSIHSGLVNAAGIIFFVLLVGGAFGILKATGALDALIVAITRKLANRELLLIPVIMLFFAAGGTLMGMAEETLIYIGIIAPLAIALGFDAMVGYAIVALAANIGFMSAVLNPFNVGVAQSIAELPTFSGIGLRLALLATFYIAGVLYIYRYAKKVKKDPSLRILGSYQTGSKLHTPDMKLETRHKWILVVFLLNFITLIVGVLKFGWYIPEIGGLFLMFGIIVGIIGKLGPNQMADSFMDGAKEVISGALIIGFAQAILVVFQDGKLMDSVLYYASSFLGELTPALNAVGMFFVQLFLNFLVPSGSGQAALTMPIMAPLADLVGVTRQTAVLAFQLGDGISNTIFPTSGVLIAGLAIAGIPYTKWVRWIMPFIFIQIGIAIIFLLIAQAIHYGPF</sequence>
<keyword evidence="5 6" id="KW-0472">Membrane</keyword>
<organism evidence="7 8">
    <name type="scientific">Neobacillus kokaensis</name>
    <dbReference type="NCBI Taxonomy" id="2759023"/>
    <lineage>
        <taxon>Bacteria</taxon>
        <taxon>Bacillati</taxon>
        <taxon>Bacillota</taxon>
        <taxon>Bacilli</taxon>
        <taxon>Bacillales</taxon>
        <taxon>Bacillaceae</taxon>
        <taxon>Neobacillus</taxon>
    </lineage>
</organism>
<reference evidence="7 8" key="1">
    <citation type="journal article" date="2022" name="Int. J. Syst. Evol. Microbiol.">
        <title>Neobacillus kokaensis sp. nov., isolated from soil.</title>
        <authorList>
            <person name="Yuki K."/>
            <person name="Matsubara H."/>
            <person name="Yamaguchi S."/>
        </authorList>
    </citation>
    <scope>NUCLEOTIDE SEQUENCE [LARGE SCALE GENOMIC DNA]</scope>
    <source>
        <strain evidence="7 8">LOB 377</strain>
    </source>
</reference>
<feature type="transmembrane region" description="Helical" evidence="6">
    <location>
        <begin position="293"/>
        <end position="311"/>
    </location>
</feature>
<dbReference type="InterPro" id="IPR018385">
    <property type="entry name" value="C4_dicarb_anaerob_car-like"/>
</dbReference>
<protein>
    <recommendedName>
        <fullName evidence="9">C4-dicarboxylate ABC transporter permease</fullName>
    </recommendedName>
</protein>
<gene>
    <name evidence="7" type="primary">ycgA</name>
    <name evidence="7" type="ORF">AM1BK_31270</name>
</gene>
<feature type="transmembrane region" description="Helical" evidence="6">
    <location>
        <begin position="323"/>
        <end position="343"/>
    </location>
</feature>
<feature type="transmembrane region" description="Helical" evidence="6">
    <location>
        <begin position="153"/>
        <end position="169"/>
    </location>
</feature>
<feature type="transmembrane region" description="Helical" evidence="6">
    <location>
        <begin position="267"/>
        <end position="287"/>
    </location>
</feature>
<dbReference type="Pfam" id="PF03606">
    <property type="entry name" value="DcuC"/>
    <property type="match status" value="1"/>
</dbReference>
<proteinExistence type="predicted"/>
<dbReference type="PANTHER" id="PTHR43652">
    <property type="entry name" value="BASIC AMINO ACID ANTIPORTER YFCC-RELATED"/>
    <property type="match status" value="1"/>
</dbReference>
<feature type="transmembrane region" description="Helical" evidence="6">
    <location>
        <begin position="129"/>
        <end position="147"/>
    </location>
</feature>
<name>A0ABQ3N3T6_9BACI</name>
<feature type="transmembrane region" description="Helical" evidence="6">
    <location>
        <begin position="363"/>
        <end position="383"/>
    </location>
</feature>
<evidence type="ECO:0000313" key="7">
    <source>
        <dbReference type="EMBL" id="GHH99584.1"/>
    </source>
</evidence>
<keyword evidence="8" id="KW-1185">Reference proteome</keyword>
<keyword evidence="3 6" id="KW-0812">Transmembrane</keyword>
<keyword evidence="4 6" id="KW-1133">Transmembrane helix</keyword>
<keyword evidence="2" id="KW-1003">Cell membrane</keyword>
<dbReference type="RefSeq" id="WP_191274379.1">
    <property type="nucleotide sequence ID" value="NZ_BNDS01000013.1"/>
</dbReference>
<accession>A0ABQ3N3T6</accession>
<feature type="transmembrane region" description="Helical" evidence="6">
    <location>
        <begin position="211"/>
        <end position="230"/>
    </location>
</feature>
<feature type="transmembrane region" description="Helical" evidence="6">
    <location>
        <begin position="88"/>
        <end position="108"/>
    </location>
</feature>
<evidence type="ECO:0000256" key="3">
    <source>
        <dbReference type="ARBA" id="ARBA00022692"/>
    </source>
</evidence>
<evidence type="ECO:0000313" key="8">
    <source>
        <dbReference type="Proteomes" id="UP000637074"/>
    </source>
</evidence>
<dbReference type="PANTHER" id="PTHR43652:SF2">
    <property type="entry name" value="BASIC AMINO ACID ANTIPORTER YFCC-RELATED"/>
    <property type="match status" value="1"/>
</dbReference>
<comment type="subcellular location">
    <subcellularLocation>
        <location evidence="1">Cell membrane</location>
        <topology evidence="1">Multi-pass membrane protein</topology>
    </subcellularLocation>
</comment>
<evidence type="ECO:0000256" key="4">
    <source>
        <dbReference type="ARBA" id="ARBA00022989"/>
    </source>
</evidence>
<evidence type="ECO:0000256" key="1">
    <source>
        <dbReference type="ARBA" id="ARBA00004651"/>
    </source>
</evidence>
<feature type="transmembrane region" description="Helical" evidence="6">
    <location>
        <begin position="26"/>
        <end position="46"/>
    </location>
</feature>
<dbReference type="Proteomes" id="UP000637074">
    <property type="component" value="Unassembled WGS sequence"/>
</dbReference>
<feature type="transmembrane region" description="Helical" evidence="6">
    <location>
        <begin position="424"/>
        <end position="443"/>
    </location>
</feature>